<sequence length="121" mass="13491">MRRPISYWRRGTLRWTRPHPRCSSQPSTKSHRGRCRARRQCVAGSHGRRQSYGDGAGGSRRDLQRLPHEGSHQRPQTEHHSAGGASQNAHVRLCTTASHTHTPLPPSSGWPRGGSRPPPLT</sequence>
<feature type="region of interest" description="Disordered" evidence="1">
    <location>
        <begin position="1"/>
        <end position="121"/>
    </location>
</feature>
<feature type="compositionally biased region" description="Polar residues" evidence="1">
    <location>
        <begin position="84"/>
        <end position="101"/>
    </location>
</feature>
<dbReference type="KEGG" id="loi:92364058"/>
<accession>A0A836KYW4</accession>
<dbReference type="RefSeq" id="XP_067066157.1">
    <property type="nucleotide sequence ID" value="XM_067210124.1"/>
</dbReference>
<gene>
    <name evidence="2" type="ORF">LSCM4_08254</name>
</gene>
<keyword evidence="3" id="KW-1185">Reference proteome</keyword>
<organism evidence="2 3">
    <name type="scientific">Leishmania orientalis</name>
    <dbReference type="NCBI Taxonomy" id="2249476"/>
    <lineage>
        <taxon>Eukaryota</taxon>
        <taxon>Discoba</taxon>
        <taxon>Euglenozoa</taxon>
        <taxon>Kinetoplastea</taxon>
        <taxon>Metakinetoplastina</taxon>
        <taxon>Trypanosomatida</taxon>
        <taxon>Trypanosomatidae</taxon>
        <taxon>Leishmaniinae</taxon>
        <taxon>Leishmania</taxon>
    </lineage>
</organism>
<protein>
    <submittedName>
        <fullName evidence="2">Uncharacterized protein</fullName>
    </submittedName>
</protein>
<comment type="caution">
    <text evidence="2">The sequence shown here is derived from an EMBL/GenBank/DDBJ whole genome shotgun (WGS) entry which is preliminary data.</text>
</comment>
<name>A0A836KYW4_9TRYP</name>
<dbReference type="Proteomes" id="UP000674143">
    <property type="component" value="Unassembled WGS sequence"/>
</dbReference>
<evidence type="ECO:0000256" key="1">
    <source>
        <dbReference type="SAM" id="MobiDB-lite"/>
    </source>
</evidence>
<dbReference type="AlphaFoldDB" id="A0A836KYW4"/>
<feature type="compositionally biased region" description="Basic and acidic residues" evidence="1">
    <location>
        <begin position="59"/>
        <end position="81"/>
    </location>
</feature>
<evidence type="ECO:0000313" key="2">
    <source>
        <dbReference type="EMBL" id="KAG5488030.1"/>
    </source>
</evidence>
<reference evidence="3" key="2">
    <citation type="journal article" date="2021" name="Sci. Data">
        <title>Chromosome-scale genome sequencing, assembly and annotation of six genomes from subfamily Leishmaniinae.</title>
        <authorList>
            <person name="Almutairi H."/>
            <person name="Urbaniak M.D."/>
            <person name="Bates M.D."/>
            <person name="Jariyapan N."/>
            <person name="Kwakye-Nuako G."/>
            <person name="Thomaz Soccol V."/>
            <person name="Al-Salem W.S."/>
            <person name="Dillon R.J."/>
            <person name="Bates P.A."/>
            <person name="Gatherer D."/>
        </authorList>
    </citation>
    <scope>NUCLEOTIDE SEQUENCE [LARGE SCALE GENOMIC DNA]</scope>
</reference>
<evidence type="ECO:0000313" key="3">
    <source>
        <dbReference type="Proteomes" id="UP000674143"/>
    </source>
</evidence>
<dbReference type="GeneID" id="92364058"/>
<feature type="compositionally biased region" description="Basic residues" evidence="1">
    <location>
        <begin position="29"/>
        <end position="39"/>
    </location>
</feature>
<proteinExistence type="predicted"/>
<dbReference type="EMBL" id="JAFHLR010000003">
    <property type="protein sequence ID" value="KAG5488030.1"/>
    <property type="molecule type" value="Genomic_DNA"/>
</dbReference>
<reference evidence="3" key="1">
    <citation type="journal article" date="2021" name="Microbiol. Resour. Announc.">
        <title>LGAAP: Leishmaniinae Genome Assembly and Annotation Pipeline.</title>
        <authorList>
            <person name="Almutairi H."/>
            <person name="Urbaniak M.D."/>
            <person name="Bates M.D."/>
            <person name="Jariyapan N."/>
            <person name="Kwakye-Nuako G."/>
            <person name="Thomaz-Soccol V."/>
            <person name="Al-Salem W.S."/>
            <person name="Dillon R.J."/>
            <person name="Bates P.A."/>
            <person name="Gatherer D."/>
        </authorList>
    </citation>
    <scope>NUCLEOTIDE SEQUENCE [LARGE SCALE GENOMIC DNA]</scope>
</reference>